<dbReference type="InterPro" id="IPR028081">
    <property type="entry name" value="Leu-bd"/>
</dbReference>
<dbReference type="CDD" id="cd06359">
    <property type="entry name" value="PBP1_Nba-like"/>
    <property type="match status" value="1"/>
</dbReference>
<dbReference type="InterPro" id="IPR051010">
    <property type="entry name" value="BCAA_transport"/>
</dbReference>
<comment type="caution">
    <text evidence="5">The sequence shown here is derived from an EMBL/GenBank/DDBJ whole genome shotgun (WGS) entry which is preliminary data.</text>
</comment>
<proteinExistence type="inferred from homology"/>
<dbReference type="SUPFAM" id="SSF53822">
    <property type="entry name" value="Periplasmic binding protein-like I"/>
    <property type="match status" value="1"/>
</dbReference>
<dbReference type="AlphaFoldDB" id="A0A6B2R1X1"/>
<feature type="domain" description="Leucine-binding protein" evidence="4">
    <location>
        <begin position="23"/>
        <end position="361"/>
    </location>
</feature>
<dbReference type="PANTHER" id="PTHR30483:SF6">
    <property type="entry name" value="PERIPLASMIC BINDING PROTEIN OF ABC TRANSPORTER FOR NATURAL AMINO ACIDS"/>
    <property type="match status" value="1"/>
</dbReference>
<dbReference type="EMBL" id="JAAGRN010000010">
    <property type="protein sequence ID" value="NDY84232.1"/>
    <property type="molecule type" value="Genomic_DNA"/>
</dbReference>
<dbReference type="PANTHER" id="PTHR30483">
    <property type="entry name" value="LEUCINE-SPECIFIC-BINDING PROTEIN"/>
    <property type="match status" value="1"/>
</dbReference>
<gene>
    <name evidence="5" type="ORF">G3I67_13445</name>
</gene>
<evidence type="ECO:0000259" key="4">
    <source>
        <dbReference type="Pfam" id="PF13458"/>
    </source>
</evidence>
<protein>
    <submittedName>
        <fullName evidence="5">ABC transporter substrate-binding protein</fullName>
    </submittedName>
</protein>
<evidence type="ECO:0000256" key="1">
    <source>
        <dbReference type="ARBA" id="ARBA00010062"/>
    </source>
</evidence>
<sequence>MRLLQRLLVALLVLPGLALAQTPIKVGIANDLSGPFAALGAEARDGFNLAIKQLGGKLGGYPAEFLQTDMGGNPDQAKQLVTRYIHRDKIDFFTGPIGSNVALAVGPALFAAKIPYLSNNPGPSQFAGAQCNDYFFGLSYQNDAFHEAAGKVAADRGFKKMVILAPDYPAGKDALNGFKRGYKSAVGQETYTKLGQIDYAAEIAQLREAKPDAIYIFLPGGMGINFIKQFVSAGLNQNIKIIGPGFSGDEDVIQAVGEPMIGMFNTAQWAYDLDNPENKKFVDAFRKAYNNRNPSVYAAQAYDVIMAIDAAVRATGGKVSDRAAVLAALKKADFSSVRGKFAYGVNNFPIQPYYVRVIEKGADGRITNKLVGKVFDSYQDVYVGECKK</sequence>
<keyword evidence="2 3" id="KW-0732">Signal</keyword>
<evidence type="ECO:0000313" key="5">
    <source>
        <dbReference type="EMBL" id="NDY84232.1"/>
    </source>
</evidence>
<dbReference type="Gene3D" id="3.40.50.2300">
    <property type="match status" value="2"/>
</dbReference>
<reference evidence="5" key="1">
    <citation type="submission" date="2020-02" db="EMBL/GenBank/DDBJ databases">
        <authorList>
            <person name="Chen W.-M."/>
        </authorList>
    </citation>
    <scope>NUCLEOTIDE SEQUENCE</scope>
    <source>
        <strain evidence="5">NBD-18</strain>
    </source>
</reference>
<feature type="chain" id="PRO_5025660437" evidence="3">
    <location>
        <begin position="21"/>
        <end position="388"/>
    </location>
</feature>
<evidence type="ECO:0000256" key="3">
    <source>
        <dbReference type="SAM" id="SignalP"/>
    </source>
</evidence>
<dbReference type="RefSeq" id="WP_163656047.1">
    <property type="nucleotide sequence ID" value="NZ_JAAGRN010000010.1"/>
</dbReference>
<name>A0A6B2R1X1_9BURK</name>
<organism evidence="5">
    <name type="scientific">Sheuella amnicola</name>
    <dbReference type="NCBI Taxonomy" id="2707330"/>
    <lineage>
        <taxon>Bacteria</taxon>
        <taxon>Pseudomonadati</taxon>
        <taxon>Pseudomonadota</taxon>
        <taxon>Betaproteobacteria</taxon>
        <taxon>Burkholderiales</taxon>
        <taxon>Alcaligenaceae</taxon>
        <taxon>Sheuella</taxon>
    </lineage>
</organism>
<evidence type="ECO:0000256" key="2">
    <source>
        <dbReference type="ARBA" id="ARBA00022729"/>
    </source>
</evidence>
<dbReference type="Pfam" id="PF13458">
    <property type="entry name" value="Peripla_BP_6"/>
    <property type="match status" value="1"/>
</dbReference>
<dbReference type="InterPro" id="IPR028082">
    <property type="entry name" value="Peripla_BP_I"/>
</dbReference>
<comment type="similarity">
    <text evidence="1">Belongs to the leucine-binding protein family.</text>
</comment>
<feature type="signal peptide" evidence="3">
    <location>
        <begin position="1"/>
        <end position="20"/>
    </location>
</feature>
<accession>A0A6B2R1X1</accession>